<dbReference type="Proteomes" id="UP000007819">
    <property type="component" value="Chromosome X"/>
</dbReference>
<dbReference type="GeneID" id="115033231"/>
<organism evidence="1 2">
    <name type="scientific">Acyrthosiphon pisum</name>
    <name type="common">Pea aphid</name>
    <dbReference type="NCBI Taxonomy" id="7029"/>
    <lineage>
        <taxon>Eukaryota</taxon>
        <taxon>Metazoa</taxon>
        <taxon>Ecdysozoa</taxon>
        <taxon>Arthropoda</taxon>
        <taxon>Hexapoda</taxon>
        <taxon>Insecta</taxon>
        <taxon>Pterygota</taxon>
        <taxon>Neoptera</taxon>
        <taxon>Paraneoptera</taxon>
        <taxon>Hemiptera</taxon>
        <taxon>Sternorrhyncha</taxon>
        <taxon>Aphidomorpha</taxon>
        <taxon>Aphidoidea</taxon>
        <taxon>Aphididae</taxon>
        <taxon>Macrosiphini</taxon>
        <taxon>Acyrthosiphon</taxon>
    </lineage>
</organism>
<name>A0A8R2NJV3_ACYPI</name>
<dbReference type="OrthoDB" id="19132at2759"/>
<proteinExistence type="predicted"/>
<keyword evidence="2" id="KW-1185">Reference proteome</keyword>
<dbReference type="AlphaFoldDB" id="A0A8R2NJV3"/>
<dbReference type="KEGG" id="api:115033231"/>
<reference evidence="1" key="2">
    <citation type="submission" date="2022-06" db="UniProtKB">
        <authorList>
            <consortium name="EnsemblMetazoa"/>
        </authorList>
    </citation>
    <scope>IDENTIFICATION</scope>
</reference>
<evidence type="ECO:0000313" key="2">
    <source>
        <dbReference type="Proteomes" id="UP000007819"/>
    </source>
</evidence>
<reference evidence="2" key="1">
    <citation type="submission" date="2010-06" db="EMBL/GenBank/DDBJ databases">
        <authorList>
            <person name="Jiang H."/>
            <person name="Abraham K."/>
            <person name="Ali S."/>
            <person name="Alsbrooks S.L."/>
            <person name="Anim B.N."/>
            <person name="Anosike U.S."/>
            <person name="Attaway T."/>
            <person name="Bandaranaike D.P."/>
            <person name="Battles P.K."/>
            <person name="Bell S.N."/>
            <person name="Bell A.V."/>
            <person name="Beltran B."/>
            <person name="Bickham C."/>
            <person name="Bustamante Y."/>
            <person name="Caleb T."/>
            <person name="Canada A."/>
            <person name="Cardenas V."/>
            <person name="Carter K."/>
            <person name="Chacko J."/>
            <person name="Chandrabose M.N."/>
            <person name="Chavez D."/>
            <person name="Chavez A."/>
            <person name="Chen L."/>
            <person name="Chu H.-S."/>
            <person name="Claassen K.J."/>
            <person name="Cockrell R."/>
            <person name="Collins M."/>
            <person name="Cooper J.A."/>
            <person name="Cree A."/>
            <person name="Curry S.M."/>
            <person name="Da Y."/>
            <person name="Dao M.D."/>
            <person name="Das B."/>
            <person name="Davila M.-L."/>
            <person name="Davy-Carroll L."/>
            <person name="Denson S."/>
            <person name="Dinh H."/>
            <person name="Ebong V.E."/>
            <person name="Edwards J.R."/>
            <person name="Egan A."/>
            <person name="El-Daye J."/>
            <person name="Escobedo L."/>
            <person name="Fernandez S."/>
            <person name="Fernando P.R."/>
            <person name="Flagg N."/>
            <person name="Forbes L.D."/>
            <person name="Fowler R.G."/>
            <person name="Fu Q."/>
            <person name="Gabisi R.A."/>
            <person name="Ganer J."/>
            <person name="Garbino Pronczuk A."/>
            <person name="Garcia R.M."/>
            <person name="Garner T."/>
            <person name="Garrett T.E."/>
            <person name="Gonzalez D.A."/>
            <person name="Hamid H."/>
            <person name="Hawkins E.S."/>
            <person name="Hirani K."/>
            <person name="Hogues M.E."/>
            <person name="Hollins B."/>
            <person name="Hsiao C.-H."/>
            <person name="Jabil R."/>
            <person name="James M.L."/>
            <person name="Jhangiani S.N."/>
            <person name="Johnson B."/>
            <person name="Johnson Q."/>
            <person name="Joshi V."/>
            <person name="Kalu J.B."/>
            <person name="Kam C."/>
            <person name="Kashfia A."/>
            <person name="Keebler J."/>
            <person name="Kisamo H."/>
            <person name="Kovar C.L."/>
            <person name="Lago L.A."/>
            <person name="Lai C.-Y."/>
            <person name="Laidlaw J."/>
            <person name="Lara F."/>
            <person name="Le T.-K."/>
            <person name="Lee S.L."/>
            <person name="Legall F.H."/>
            <person name="Lemon S.J."/>
            <person name="Lewis L.R."/>
            <person name="Li B."/>
            <person name="Liu Y."/>
            <person name="Liu Y.-S."/>
            <person name="Lopez J."/>
            <person name="Lozado R.J."/>
            <person name="Lu J."/>
            <person name="Madu R.C."/>
            <person name="Maheshwari M."/>
            <person name="Maheshwari R."/>
            <person name="Malloy K."/>
            <person name="Martinez E."/>
            <person name="Mathew T."/>
            <person name="Mercado I.C."/>
            <person name="Mercado C."/>
            <person name="Meyer B."/>
            <person name="Montgomery K."/>
            <person name="Morgan M.B."/>
            <person name="Munidasa M."/>
            <person name="Nazareth L.V."/>
            <person name="Nelson J."/>
            <person name="Ng B.M."/>
            <person name="Nguyen N.B."/>
            <person name="Nguyen P.Q."/>
            <person name="Nguyen T."/>
            <person name="Obregon M."/>
            <person name="Okwuonu G.O."/>
            <person name="Onwere C.G."/>
            <person name="Orozco G."/>
            <person name="Parra A."/>
            <person name="Patel S."/>
            <person name="Patil S."/>
            <person name="Perez A."/>
            <person name="Perez Y."/>
            <person name="Pham C."/>
            <person name="Primus E.L."/>
            <person name="Pu L.-L."/>
            <person name="Puazo M."/>
            <person name="Qin X."/>
            <person name="Quiroz J.B."/>
            <person name="Reese J."/>
            <person name="Richards S."/>
            <person name="Rives C.M."/>
            <person name="Robberts R."/>
            <person name="Ruiz S.J."/>
            <person name="Ruiz M.J."/>
            <person name="Santibanez J."/>
            <person name="Schneider B.W."/>
            <person name="Sisson I."/>
            <person name="Smith M."/>
            <person name="Sodergren E."/>
            <person name="Song X.-Z."/>
            <person name="Song B.B."/>
            <person name="Summersgill H."/>
            <person name="Thelus R."/>
            <person name="Thornton R.D."/>
            <person name="Trejos Z.Y."/>
            <person name="Usmani K."/>
            <person name="Vattathil S."/>
            <person name="Villasana D."/>
            <person name="Walker D.L."/>
            <person name="Wang S."/>
            <person name="Wang K."/>
            <person name="White C.S."/>
            <person name="Williams A.C."/>
            <person name="Williamson J."/>
            <person name="Wilson K."/>
            <person name="Woghiren I.O."/>
            <person name="Woodworth J.R."/>
            <person name="Worley K.C."/>
            <person name="Wright R.A."/>
            <person name="Wu W."/>
            <person name="Young L."/>
            <person name="Zhang L."/>
            <person name="Zhang J."/>
            <person name="Zhu Y."/>
            <person name="Muzny D.M."/>
            <person name="Weinstock G."/>
            <person name="Gibbs R.A."/>
        </authorList>
    </citation>
    <scope>NUCLEOTIDE SEQUENCE [LARGE SCALE GENOMIC DNA]</scope>
    <source>
        <strain evidence="2">LSR1</strain>
    </source>
</reference>
<evidence type="ECO:0000313" key="1">
    <source>
        <dbReference type="EnsemblMetazoa" id="XP_029341299.1"/>
    </source>
</evidence>
<dbReference type="RefSeq" id="XP_029341299.1">
    <property type="nucleotide sequence ID" value="XM_029485439.1"/>
</dbReference>
<protein>
    <submittedName>
        <fullName evidence="1">Uncharacterized protein</fullName>
    </submittedName>
</protein>
<sequence length="143" mass="16138">MPKTISCTSRQFGGSQRVILMFIRSDTFPKCYTEWYDPVTNLRENAPGINDCRRSAGLGVIRDKFVFSVGGICKSVFMLDVSSNVTEFVKRSISPSDCNVSDIIICAQVTSALHCLLQRKYVFLFRVSIVSHSRSVDQLSYMF</sequence>
<dbReference type="EnsemblMetazoa" id="XM_029485439.1">
    <property type="protein sequence ID" value="XP_029341299.1"/>
    <property type="gene ID" value="LOC115033231"/>
</dbReference>
<accession>A0A8R2NJV3</accession>